<feature type="transmembrane region" description="Helical" evidence="6">
    <location>
        <begin position="290"/>
        <end position="312"/>
    </location>
</feature>
<reference evidence="7 8" key="1">
    <citation type="journal article" date="2014" name="Genome Announc.">
        <title>Draft Genome Sequences of Marine Flavobacterium Nonlabens Strains NR17, NR24, NR27, NR32, NR33, and Ara13.</title>
        <authorList>
            <person name="Nakanishi M."/>
            <person name="Meirelles P."/>
            <person name="Suzuki R."/>
            <person name="Takatani N."/>
            <person name="Mino S."/>
            <person name="Suda W."/>
            <person name="Oshima K."/>
            <person name="Hattori M."/>
            <person name="Ohkuma M."/>
            <person name="Hosokawa M."/>
            <person name="Miyashita K."/>
            <person name="Thompson F.L."/>
            <person name="Niwa A."/>
            <person name="Sawabe T."/>
            <person name="Sawabe T."/>
        </authorList>
    </citation>
    <scope>NUCLEOTIDE SEQUENCE [LARGE SCALE GENOMIC DNA]</scope>
    <source>
        <strain evidence="8">JCM19296</strain>
    </source>
</reference>
<keyword evidence="3 6" id="KW-0812">Transmembrane</keyword>
<feature type="transmembrane region" description="Helical" evidence="6">
    <location>
        <begin position="418"/>
        <end position="436"/>
    </location>
</feature>
<proteinExistence type="predicted"/>
<evidence type="ECO:0000256" key="1">
    <source>
        <dbReference type="ARBA" id="ARBA00004127"/>
    </source>
</evidence>
<dbReference type="SUPFAM" id="SSF103473">
    <property type="entry name" value="MFS general substrate transporter"/>
    <property type="match status" value="1"/>
</dbReference>
<dbReference type="PANTHER" id="PTHR23519">
    <property type="entry name" value="AUTOPHAGY-RELATED PROTEIN 22"/>
    <property type="match status" value="1"/>
</dbReference>
<protein>
    <submittedName>
        <fullName evidence="7">Membrane protein</fullName>
    </submittedName>
</protein>
<dbReference type="Pfam" id="PF11700">
    <property type="entry name" value="ATG22"/>
    <property type="match status" value="2"/>
</dbReference>
<dbReference type="AlphaFoldDB" id="A0A081DGL4"/>
<evidence type="ECO:0000256" key="5">
    <source>
        <dbReference type="ARBA" id="ARBA00023136"/>
    </source>
</evidence>
<feature type="transmembrane region" description="Helical" evidence="6">
    <location>
        <begin position="200"/>
        <end position="219"/>
    </location>
</feature>
<organism evidence="7 8">
    <name type="scientific">Nonlabens ulvanivorans</name>
    <name type="common">Persicivirga ulvanivorans</name>
    <dbReference type="NCBI Taxonomy" id="906888"/>
    <lineage>
        <taxon>Bacteria</taxon>
        <taxon>Pseudomonadati</taxon>
        <taxon>Bacteroidota</taxon>
        <taxon>Flavobacteriia</taxon>
        <taxon>Flavobacteriales</taxon>
        <taxon>Flavobacteriaceae</taxon>
        <taxon>Nonlabens</taxon>
    </lineage>
</organism>
<keyword evidence="2" id="KW-0813">Transport</keyword>
<comment type="subcellular location">
    <subcellularLocation>
        <location evidence="1">Endomembrane system</location>
        <topology evidence="1">Multi-pass membrane protein</topology>
    </subcellularLocation>
</comment>
<feature type="transmembrane region" description="Helical" evidence="6">
    <location>
        <begin position="96"/>
        <end position="114"/>
    </location>
</feature>
<dbReference type="Proteomes" id="UP000028980">
    <property type="component" value="Unassembled WGS sequence"/>
</dbReference>
<feature type="transmembrane region" description="Helical" evidence="6">
    <location>
        <begin position="162"/>
        <end position="180"/>
    </location>
</feature>
<dbReference type="InterPro" id="IPR036259">
    <property type="entry name" value="MFS_trans_sf"/>
</dbReference>
<name>A0A081DGL4_NONUL</name>
<dbReference type="EMBL" id="BBLG01000022">
    <property type="protein sequence ID" value="GAK78060.1"/>
    <property type="molecule type" value="Genomic_DNA"/>
</dbReference>
<evidence type="ECO:0000256" key="3">
    <source>
        <dbReference type="ARBA" id="ARBA00022692"/>
    </source>
</evidence>
<evidence type="ECO:0000313" key="7">
    <source>
        <dbReference type="EMBL" id="GAK78060.1"/>
    </source>
</evidence>
<gene>
    <name evidence="7" type="ORF">JCM19296_3669</name>
</gene>
<evidence type="ECO:0000256" key="2">
    <source>
        <dbReference type="ARBA" id="ARBA00022448"/>
    </source>
</evidence>
<feature type="transmembrane region" description="Helical" evidence="6">
    <location>
        <begin position="63"/>
        <end position="84"/>
    </location>
</feature>
<accession>A0A081DGL4</accession>
<feature type="transmembrane region" description="Helical" evidence="6">
    <location>
        <begin position="395"/>
        <end position="412"/>
    </location>
</feature>
<keyword evidence="4 6" id="KW-1133">Transmembrane helix</keyword>
<feature type="transmembrane region" description="Helical" evidence="6">
    <location>
        <begin position="348"/>
        <end position="366"/>
    </location>
</feature>
<dbReference type="Gene3D" id="1.20.1250.20">
    <property type="entry name" value="MFS general substrate transporter like domains"/>
    <property type="match status" value="1"/>
</dbReference>
<dbReference type="InterPro" id="IPR024671">
    <property type="entry name" value="Atg22-like"/>
</dbReference>
<evidence type="ECO:0000256" key="4">
    <source>
        <dbReference type="ARBA" id="ARBA00022989"/>
    </source>
</evidence>
<evidence type="ECO:0000256" key="6">
    <source>
        <dbReference type="SAM" id="Phobius"/>
    </source>
</evidence>
<feature type="transmembrane region" description="Helical" evidence="6">
    <location>
        <begin position="21"/>
        <end position="43"/>
    </location>
</feature>
<feature type="transmembrane region" description="Helical" evidence="6">
    <location>
        <begin position="120"/>
        <end position="141"/>
    </location>
</feature>
<feature type="transmembrane region" description="Helical" evidence="6">
    <location>
        <begin position="324"/>
        <end position="342"/>
    </location>
</feature>
<keyword evidence="5 6" id="KW-0472">Membrane</keyword>
<dbReference type="GO" id="GO:0012505">
    <property type="term" value="C:endomembrane system"/>
    <property type="evidence" value="ECO:0007669"/>
    <property type="project" value="UniProtKB-SubCell"/>
</dbReference>
<dbReference type="PANTHER" id="PTHR23519:SF1">
    <property type="entry name" value="AUTOPHAGY-RELATED PROTEIN 22"/>
    <property type="match status" value="1"/>
</dbReference>
<evidence type="ECO:0000313" key="8">
    <source>
        <dbReference type="Proteomes" id="UP000028980"/>
    </source>
</evidence>
<comment type="caution">
    <text evidence="7">The sequence shown here is derived from an EMBL/GenBank/DDBJ whole genome shotgun (WGS) entry which is preliminary data.</text>
</comment>
<dbReference type="InterPro" id="IPR050495">
    <property type="entry name" value="ATG22/LtaA_families"/>
</dbReference>
<feature type="transmembrane region" description="Helical" evidence="6">
    <location>
        <begin position="257"/>
        <end position="278"/>
    </location>
</feature>
<sequence length="447" mass="49823">MKNILPRGHKKLLHAWAFYDWANSVYSLVITSAIFPIFYSAVSKTAYEEGNVPDFLKDVNNENIIFVTTAIAFLVVSVLSPILSGIADYSGQKKRFMQFFCYLGASCCIGLAFFSFDYLWFSLAMYFLALIGFWGGSLVFYNSYLPDVALPEQQDATSAKGFSLGYIGSVILLVFCLAMNEFGLYPESGYLLGLDAVQMSFILVGVWWMGFAQYTYAYLPLGNKKDTSEVKNIFTNGFKELHKIWDQLGDNIQMKRYLAAFFVYSMAVQTVMLVATYFGTEEVQWEEGGATMGLIVSILLIQIVAIAGAFIASKLSNYYGNIKVLIGINMIWVAICIYGYFVYSPMEFYLTAAAVGFVMGGSIQSLSRSTFSKMIPEGNPDTASYFSFYDVAEKIGIVIGMTIFTLVTQWSGSMRGSILFLVVFFAIGVVLLLRVPKIKTAILDHKV</sequence>